<proteinExistence type="predicted"/>
<dbReference type="Proteomes" id="UP000807306">
    <property type="component" value="Unassembled WGS sequence"/>
</dbReference>
<name>A0A9P6JNZ1_9AGAR</name>
<keyword evidence="1" id="KW-0812">Transmembrane</keyword>
<gene>
    <name evidence="2" type="ORF">CPB83DRAFT_393710</name>
</gene>
<dbReference type="AlphaFoldDB" id="A0A9P6JNZ1"/>
<sequence>MSTVRPWTGVQCGLWSCVRVLKVETYFPAAGVAKESPMLLKDRLPQKDRAIAIFKGVMASPLGCIMVIVVFVFPVGTLGRSSTSWLDQKHGRLVCRSLTIKCRELNF</sequence>
<keyword evidence="1" id="KW-0472">Membrane</keyword>
<protein>
    <submittedName>
        <fullName evidence="2">Uncharacterized protein</fullName>
    </submittedName>
</protein>
<evidence type="ECO:0000256" key="1">
    <source>
        <dbReference type="SAM" id="Phobius"/>
    </source>
</evidence>
<organism evidence="2 3">
    <name type="scientific">Crepidotus variabilis</name>
    <dbReference type="NCBI Taxonomy" id="179855"/>
    <lineage>
        <taxon>Eukaryota</taxon>
        <taxon>Fungi</taxon>
        <taxon>Dikarya</taxon>
        <taxon>Basidiomycota</taxon>
        <taxon>Agaricomycotina</taxon>
        <taxon>Agaricomycetes</taxon>
        <taxon>Agaricomycetidae</taxon>
        <taxon>Agaricales</taxon>
        <taxon>Agaricineae</taxon>
        <taxon>Crepidotaceae</taxon>
        <taxon>Crepidotus</taxon>
    </lineage>
</organism>
<feature type="transmembrane region" description="Helical" evidence="1">
    <location>
        <begin position="50"/>
        <end position="73"/>
    </location>
</feature>
<dbReference type="EMBL" id="MU157860">
    <property type="protein sequence ID" value="KAF9527596.1"/>
    <property type="molecule type" value="Genomic_DNA"/>
</dbReference>
<evidence type="ECO:0000313" key="3">
    <source>
        <dbReference type="Proteomes" id="UP000807306"/>
    </source>
</evidence>
<reference evidence="2" key="1">
    <citation type="submission" date="2020-11" db="EMBL/GenBank/DDBJ databases">
        <authorList>
            <consortium name="DOE Joint Genome Institute"/>
            <person name="Ahrendt S."/>
            <person name="Riley R."/>
            <person name="Andreopoulos W."/>
            <person name="Labutti K."/>
            <person name="Pangilinan J."/>
            <person name="Ruiz-Duenas F.J."/>
            <person name="Barrasa J.M."/>
            <person name="Sanchez-Garcia M."/>
            <person name="Camarero S."/>
            <person name="Miyauchi S."/>
            <person name="Serrano A."/>
            <person name="Linde D."/>
            <person name="Babiker R."/>
            <person name="Drula E."/>
            <person name="Ayuso-Fernandez I."/>
            <person name="Pacheco R."/>
            <person name="Padilla G."/>
            <person name="Ferreira P."/>
            <person name="Barriuso J."/>
            <person name="Kellner H."/>
            <person name="Castanera R."/>
            <person name="Alfaro M."/>
            <person name="Ramirez L."/>
            <person name="Pisabarro A.G."/>
            <person name="Kuo A."/>
            <person name="Tritt A."/>
            <person name="Lipzen A."/>
            <person name="He G."/>
            <person name="Yan M."/>
            <person name="Ng V."/>
            <person name="Cullen D."/>
            <person name="Martin F."/>
            <person name="Rosso M.-N."/>
            <person name="Henrissat B."/>
            <person name="Hibbett D."/>
            <person name="Martinez A.T."/>
            <person name="Grigoriev I.V."/>
        </authorList>
    </citation>
    <scope>NUCLEOTIDE SEQUENCE</scope>
    <source>
        <strain evidence="2">CBS 506.95</strain>
    </source>
</reference>
<keyword evidence="3" id="KW-1185">Reference proteome</keyword>
<evidence type="ECO:0000313" key="2">
    <source>
        <dbReference type="EMBL" id="KAF9527596.1"/>
    </source>
</evidence>
<keyword evidence="1" id="KW-1133">Transmembrane helix</keyword>
<comment type="caution">
    <text evidence="2">The sequence shown here is derived from an EMBL/GenBank/DDBJ whole genome shotgun (WGS) entry which is preliminary data.</text>
</comment>
<accession>A0A9P6JNZ1</accession>